<proteinExistence type="predicted"/>
<dbReference type="PANTHER" id="PTHR36117:SF3">
    <property type="entry name" value="4-HYDROXYPHENYLACETATE 3-MONOOXYGENASE-RELATED"/>
    <property type="match status" value="1"/>
</dbReference>
<evidence type="ECO:0000256" key="2">
    <source>
        <dbReference type="ARBA" id="ARBA00022827"/>
    </source>
</evidence>
<dbReference type="GO" id="GO:0016627">
    <property type="term" value="F:oxidoreductase activity, acting on the CH-CH group of donors"/>
    <property type="evidence" value="ECO:0007669"/>
    <property type="project" value="InterPro"/>
</dbReference>
<accession>W7YR44</accession>
<feature type="domain" description="HpaB/PvcC/4-BUDH N-terminal" evidence="5">
    <location>
        <begin position="12"/>
        <end position="282"/>
    </location>
</feature>
<keyword evidence="7" id="KW-1185">Reference proteome</keyword>
<dbReference type="GO" id="GO:0004497">
    <property type="term" value="F:monooxygenase activity"/>
    <property type="evidence" value="ECO:0007669"/>
    <property type="project" value="UniProtKB-KW"/>
</dbReference>
<dbReference type="STRING" id="1236976.JCM16418_4065"/>
<protein>
    <submittedName>
        <fullName evidence="6">4-hydroxyphenylacetate 3-monooxygenase</fullName>
    </submittedName>
</protein>
<feature type="domain" description="HpaB/PvcC/4-BUDH C-terminal" evidence="4">
    <location>
        <begin position="292"/>
        <end position="386"/>
    </location>
</feature>
<dbReference type="Gene3D" id="2.40.110.10">
    <property type="entry name" value="Butyryl-CoA Dehydrogenase, subunit A, domain 2"/>
    <property type="match status" value="1"/>
</dbReference>
<dbReference type="eggNOG" id="COG2368">
    <property type="taxonomic scope" value="Bacteria"/>
</dbReference>
<dbReference type="InterPro" id="IPR036250">
    <property type="entry name" value="AcylCo_DH-like_C"/>
</dbReference>
<dbReference type="InterPro" id="IPR046373">
    <property type="entry name" value="Acyl-CoA_Oxase/DH_mid-dom_sf"/>
</dbReference>
<keyword evidence="2" id="KW-0274">FAD</keyword>
<dbReference type="InterPro" id="IPR004925">
    <property type="entry name" value="HpaB/PvcC/4-BUDH"/>
</dbReference>
<comment type="caution">
    <text evidence="6">The sequence shown here is derived from an EMBL/GenBank/DDBJ whole genome shotgun (WGS) entry which is preliminary data.</text>
</comment>
<keyword evidence="6" id="KW-0503">Monooxygenase</keyword>
<evidence type="ECO:0000259" key="5">
    <source>
        <dbReference type="Pfam" id="PF11794"/>
    </source>
</evidence>
<dbReference type="Pfam" id="PF11794">
    <property type="entry name" value="HpaB_N"/>
    <property type="match status" value="1"/>
</dbReference>
<organism evidence="6 7">
    <name type="scientific">Paenibacillus pini JCM 16418</name>
    <dbReference type="NCBI Taxonomy" id="1236976"/>
    <lineage>
        <taxon>Bacteria</taxon>
        <taxon>Bacillati</taxon>
        <taxon>Bacillota</taxon>
        <taxon>Bacilli</taxon>
        <taxon>Bacillales</taxon>
        <taxon>Paenibacillaceae</taxon>
        <taxon>Paenibacillus</taxon>
    </lineage>
</organism>
<evidence type="ECO:0000256" key="3">
    <source>
        <dbReference type="ARBA" id="ARBA00023002"/>
    </source>
</evidence>
<reference evidence="6 7" key="1">
    <citation type="journal article" date="2014" name="Genome Announc.">
        <title>Draft Genome Sequence of Paenibacillus pini JCM 16418T, Isolated from the Rhizosphere of Pine Tree.</title>
        <authorList>
            <person name="Yuki M."/>
            <person name="Oshima K."/>
            <person name="Suda W."/>
            <person name="Oshida Y."/>
            <person name="Kitamura K."/>
            <person name="Iida Y."/>
            <person name="Hattori M."/>
            <person name="Ohkuma M."/>
        </authorList>
    </citation>
    <scope>NUCLEOTIDE SEQUENCE [LARGE SCALE GENOMIC DNA]</scope>
    <source>
        <strain evidence="6 7">JCM 16418</strain>
    </source>
</reference>
<name>W7YR44_9BACL</name>
<dbReference type="InterPro" id="IPR024719">
    <property type="entry name" value="HpaB/PvcC/4-BUDH_C"/>
</dbReference>
<dbReference type="InterPro" id="IPR009100">
    <property type="entry name" value="AcylCoA_DH/oxidase_NM_dom_sf"/>
</dbReference>
<dbReference type="PANTHER" id="PTHR36117">
    <property type="entry name" value="4-HYDROXYPHENYLACETATE 3-MONOOXYGENASE-RELATED"/>
    <property type="match status" value="1"/>
</dbReference>
<dbReference type="Proteomes" id="UP000019364">
    <property type="component" value="Unassembled WGS sequence"/>
</dbReference>
<dbReference type="AlphaFoldDB" id="W7YR44"/>
<dbReference type="SUPFAM" id="SSF56645">
    <property type="entry name" value="Acyl-CoA dehydrogenase NM domain-like"/>
    <property type="match status" value="1"/>
</dbReference>
<dbReference type="Pfam" id="PF03241">
    <property type="entry name" value="HpaB"/>
    <property type="match status" value="1"/>
</dbReference>
<dbReference type="SUPFAM" id="SSF47203">
    <property type="entry name" value="Acyl-CoA dehydrogenase C-terminal domain-like"/>
    <property type="match status" value="1"/>
</dbReference>
<keyword evidence="3" id="KW-0560">Oxidoreductase</keyword>
<dbReference type="Gene3D" id="1.10.3140.10">
    <property type="entry name" value="4-hydroxybutyryl-coa dehydratase, domain 1"/>
    <property type="match status" value="1"/>
</dbReference>
<dbReference type="Gene3D" id="1.20.140.10">
    <property type="entry name" value="Butyryl-CoA Dehydrogenase, subunit A, domain 3"/>
    <property type="match status" value="1"/>
</dbReference>
<evidence type="ECO:0000256" key="1">
    <source>
        <dbReference type="ARBA" id="ARBA00022630"/>
    </source>
</evidence>
<evidence type="ECO:0000313" key="6">
    <source>
        <dbReference type="EMBL" id="GAF09903.1"/>
    </source>
</evidence>
<gene>
    <name evidence="6" type="ORF">JCM16418_4065</name>
</gene>
<dbReference type="InterPro" id="IPR024674">
    <property type="entry name" value="HpaB/PvcC/4-BUDH_N"/>
</dbReference>
<sequence length="399" mass="44976">MKVVMLVPVKNGKQYIDQINNAKPNVWLRGEQVTGMLSEHKAFRGLMSTQADLYEMQLKDEFKDKLTYTSPETGDSVGLSFLQPKTKEELEKRRIMMSVWGQKHHGLLGRSPDYMNTAMMAYYAAADLLAENNPQFAENMKNYYHYCLEHDITLSHAFIQPHASRYSDIEEDGTIISCAAKVVDQDKDGIIVTGAFLLATQGVTADEILVYPPGSFYMQEEDNPNTFAFAVPNNLPGIKWICRESLVGGDSTFDYPLSSQFEEMDTLVIFDEVKVPWDRVFILGSDSMSTRYFAESNFHVHAAHPVVCRYVAKTEFVLSIILNMVESLDKGTYPLVKEQVTEVIVNLETLKALLLASEAGASIDRWGSMLPDGTTPMDSKQYFPQNLSANDGNHTVNWR</sequence>
<dbReference type="EMBL" id="BAVZ01000016">
    <property type="protein sequence ID" value="GAF09903.1"/>
    <property type="molecule type" value="Genomic_DNA"/>
</dbReference>
<evidence type="ECO:0000259" key="4">
    <source>
        <dbReference type="Pfam" id="PF03241"/>
    </source>
</evidence>
<keyword evidence="1" id="KW-0285">Flavoprotein</keyword>
<evidence type="ECO:0000313" key="7">
    <source>
        <dbReference type="Proteomes" id="UP000019364"/>
    </source>
</evidence>